<dbReference type="InterPro" id="IPR017853">
    <property type="entry name" value="GH"/>
</dbReference>
<evidence type="ECO:0000313" key="2">
    <source>
        <dbReference type="EMBL" id="OXR42629.1"/>
    </source>
</evidence>
<reference evidence="2 3" key="1">
    <citation type="submission" date="2017-07" db="EMBL/GenBank/DDBJ databases">
        <title>First draft Genome Sequence of Nocardia cerradoensis isolated from human infection.</title>
        <authorList>
            <person name="Carrasco G."/>
        </authorList>
    </citation>
    <scope>NUCLEOTIDE SEQUENCE [LARGE SCALE GENOMIC DNA]</scope>
    <source>
        <strain evidence="2 3">CNM20130759</strain>
    </source>
</reference>
<dbReference type="Gene3D" id="3.20.20.80">
    <property type="entry name" value="Glycosidases"/>
    <property type="match status" value="1"/>
</dbReference>
<feature type="region of interest" description="Disordered" evidence="1">
    <location>
        <begin position="1"/>
        <end position="34"/>
    </location>
</feature>
<accession>A0A231H199</accession>
<protein>
    <submittedName>
        <fullName evidence="2">Uncharacterized protein</fullName>
    </submittedName>
</protein>
<dbReference type="EMBL" id="NGAF01000013">
    <property type="protein sequence ID" value="OXR42629.1"/>
    <property type="molecule type" value="Genomic_DNA"/>
</dbReference>
<gene>
    <name evidence="2" type="ORF">B7C42_05407</name>
</gene>
<evidence type="ECO:0000256" key="1">
    <source>
        <dbReference type="SAM" id="MobiDB-lite"/>
    </source>
</evidence>
<name>A0A231H199_9NOCA</name>
<dbReference type="AlphaFoldDB" id="A0A231H199"/>
<evidence type="ECO:0000313" key="3">
    <source>
        <dbReference type="Proteomes" id="UP000215506"/>
    </source>
</evidence>
<organism evidence="2 3">
    <name type="scientific">Nocardia cerradoensis</name>
    <dbReference type="NCBI Taxonomy" id="85688"/>
    <lineage>
        <taxon>Bacteria</taxon>
        <taxon>Bacillati</taxon>
        <taxon>Actinomycetota</taxon>
        <taxon>Actinomycetes</taxon>
        <taxon>Mycobacteriales</taxon>
        <taxon>Nocardiaceae</taxon>
        <taxon>Nocardia</taxon>
    </lineage>
</organism>
<sequence>MFSSRIGARAKALPRTAIGRATPPRAPQPLPRFGGLLPPLPLGSNPANVDAPWELSLTPEGIYYALRYFARKFPGAPLFIVESGMPTDNGRPRADG</sequence>
<comment type="caution">
    <text evidence="2">The sequence shown here is derived from an EMBL/GenBank/DDBJ whole genome shotgun (WGS) entry which is preliminary data.</text>
</comment>
<dbReference type="Proteomes" id="UP000215506">
    <property type="component" value="Unassembled WGS sequence"/>
</dbReference>
<proteinExistence type="predicted"/>
<dbReference type="SUPFAM" id="SSF51445">
    <property type="entry name" value="(Trans)glycosidases"/>
    <property type="match status" value="1"/>
</dbReference>
<keyword evidence="3" id="KW-1185">Reference proteome</keyword>